<accession>A0A4R3KTJ0</accession>
<organism evidence="1 2">
    <name type="scientific">Anseongella ginsenosidimutans</name>
    <dbReference type="NCBI Taxonomy" id="496056"/>
    <lineage>
        <taxon>Bacteria</taxon>
        <taxon>Pseudomonadati</taxon>
        <taxon>Bacteroidota</taxon>
        <taxon>Sphingobacteriia</taxon>
        <taxon>Sphingobacteriales</taxon>
        <taxon>Sphingobacteriaceae</taxon>
        <taxon>Anseongella</taxon>
    </lineage>
</organism>
<sequence length="152" mass="17447">MKSRFAFLLSRRFVFFYEKYPELHIVAAGSLLEFALEEVPSFGVGRVRSVFVYPLSFNEYLRAAGENGLLSLKLKASADRPLPEPVHAKLLDHFKRFLVLGGMPEVIKVYLKSKDLIACGRALDDLITSLKADFAKYKRQYLFYGLRKYSIQ</sequence>
<gene>
    <name evidence="1" type="ORF">EDD80_103132</name>
</gene>
<evidence type="ECO:0008006" key="3">
    <source>
        <dbReference type="Google" id="ProtNLM"/>
    </source>
</evidence>
<keyword evidence="2" id="KW-1185">Reference proteome</keyword>
<dbReference type="EMBL" id="SMAD01000003">
    <property type="protein sequence ID" value="TCS88270.1"/>
    <property type="molecule type" value="Genomic_DNA"/>
</dbReference>
<proteinExistence type="predicted"/>
<reference evidence="1 2" key="1">
    <citation type="submission" date="2019-03" db="EMBL/GenBank/DDBJ databases">
        <title>Genomic Encyclopedia of Type Strains, Phase IV (KMG-IV): sequencing the most valuable type-strain genomes for metagenomic binning, comparative biology and taxonomic classification.</title>
        <authorList>
            <person name="Goeker M."/>
        </authorList>
    </citation>
    <scope>NUCLEOTIDE SEQUENCE [LARGE SCALE GENOMIC DNA]</scope>
    <source>
        <strain evidence="1 2">DSM 21100</strain>
    </source>
</reference>
<dbReference type="AlphaFoldDB" id="A0A4R3KTJ0"/>
<evidence type="ECO:0000313" key="1">
    <source>
        <dbReference type="EMBL" id="TCS88270.1"/>
    </source>
</evidence>
<protein>
    <recommendedName>
        <fullName evidence="3">AAA domain-containing protein</fullName>
    </recommendedName>
</protein>
<dbReference type="OrthoDB" id="9801840at2"/>
<dbReference type="PANTHER" id="PTHR33295:SF7">
    <property type="entry name" value="ATPASE"/>
    <property type="match status" value="1"/>
</dbReference>
<dbReference type="PANTHER" id="PTHR33295">
    <property type="entry name" value="ATPASE"/>
    <property type="match status" value="1"/>
</dbReference>
<name>A0A4R3KTJ0_9SPHI</name>
<comment type="caution">
    <text evidence="1">The sequence shown here is derived from an EMBL/GenBank/DDBJ whole genome shotgun (WGS) entry which is preliminary data.</text>
</comment>
<evidence type="ECO:0000313" key="2">
    <source>
        <dbReference type="Proteomes" id="UP000295807"/>
    </source>
</evidence>
<dbReference type="RefSeq" id="WP_132128492.1">
    <property type="nucleotide sequence ID" value="NZ_CP042432.1"/>
</dbReference>
<dbReference type="Proteomes" id="UP000295807">
    <property type="component" value="Unassembled WGS sequence"/>
</dbReference>